<proteinExistence type="predicted"/>
<keyword evidence="2" id="KW-1185">Reference proteome</keyword>
<organism evidence="1 2">
    <name type="scientific">Niabella digestorum</name>
    <dbReference type="NCBI Taxonomy" id="3117701"/>
    <lineage>
        <taxon>Bacteria</taxon>
        <taxon>Pseudomonadati</taxon>
        <taxon>Bacteroidota</taxon>
        <taxon>Chitinophagia</taxon>
        <taxon>Chitinophagales</taxon>
        <taxon>Chitinophagaceae</taxon>
        <taxon>Niabella</taxon>
    </lineage>
</organism>
<dbReference type="SUPFAM" id="SSF53756">
    <property type="entry name" value="UDP-Glycosyltransferase/glycogen phosphorylase"/>
    <property type="match status" value="1"/>
</dbReference>
<dbReference type="EMBL" id="JAZGLY010000003">
    <property type="protein sequence ID" value="MEE6186766.1"/>
    <property type="molecule type" value="Genomic_DNA"/>
</dbReference>
<sequence length="375" mass="42641">MNKHLHIVCLDVPCPSDYGCAIDMMSRIRAFRKKGIKIHLHYFEDSNKCRTRELNELCETFEVYERKAPSECLSINTPFCVSSRCNETLINNINKDNYPVLLEGLHTTGIINAISKNNRKICIRMHNVGPIYYKELARQTSNPAKKTYFLAESLLSQKYLPTLPRHHMIACVSEGDKKYFESLEFQNVHYVPAFPAWQTVDSKTGVGNLCLFHGNLSVPENEKAALWLLCNVFNKIRIPFVIAGKNPSKSIQKAADLCQHTCLVSNPCDKEMDDLIEKAHINILPCFSKNITGASLKLLHALYKGRHCVTTPAMVEGTGLEAACHIGTSANAIAAIISQLYYRPFEEEEIELREKLLYDTYNNDVNVEKFISYLW</sequence>
<protein>
    <submittedName>
        <fullName evidence="1">Glycosyltransferase family 4 protein</fullName>
    </submittedName>
</protein>
<evidence type="ECO:0000313" key="1">
    <source>
        <dbReference type="EMBL" id="MEE6186766.1"/>
    </source>
</evidence>
<name>A0ABU7RFQ8_9BACT</name>
<comment type="caution">
    <text evidence="1">The sequence shown here is derived from an EMBL/GenBank/DDBJ whole genome shotgun (WGS) entry which is preliminary data.</text>
</comment>
<accession>A0ABU7RFQ8</accession>
<evidence type="ECO:0000313" key="2">
    <source>
        <dbReference type="Proteomes" id="UP001357452"/>
    </source>
</evidence>
<gene>
    <name evidence="1" type="ORF">V2H41_05710</name>
</gene>
<dbReference type="Proteomes" id="UP001357452">
    <property type="component" value="Unassembled WGS sequence"/>
</dbReference>
<reference evidence="1 2" key="1">
    <citation type="submission" date="2024-01" db="EMBL/GenBank/DDBJ databases">
        <title>Niabella digestum sp. nov., isolated from waste digestion system.</title>
        <authorList>
            <person name="Zhang L."/>
        </authorList>
    </citation>
    <scope>NUCLEOTIDE SEQUENCE [LARGE SCALE GENOMIC DNA]</scope>
    <source>
        <strain evidence="1 2">A18</strain>
    </source>
</reference>
<dbReference type="Pfam" id="PF13692">
    <property type="entry name" value="Glyco_trans_1_4"/>
    <property type="match status" value="1"/>
</dbReference>